<proteinExistence type="predicted"/>
<reference evidence="4 5" key="1">
    <citation type="submission" date="2019-09" db="EMBL/GenBank/DDBJ databases">
        <title>Nocardioides panacisoli sp. nov., isolated from the soil of a ginseng field.</title>
        <authorList>
            <person name="Cho C."/>
        </authorList>
    </citation>
    <scope>NUCLEOTIDE SEQUENCE [LARGE SCALE GENOMIC DNA]</scope>
    <source>
        <strain evidence="4 5">BN130099</strain>
    </source>
</reference>
<feature type="compositionally biased region" description="Gly residues" evidence="1">
    <location>
        <begin position="342"/>
        <end position="352"/>
    </location>
</feature>
<keyword evidence="4" id="KW-0378">Hydrolase</keyword>
<feature type="domain" description="Immune inhibitor A-like metallopeptidase VEG" evidence="3">
    <location>
        <begin position="655"/>
        <end position="827"/>
    </location>
</feature>
<dbReference type="InterPro" id="IPR008757">
    <property type="entry name" value="Peptidase_M6-like_domain"/>
</dbReference>
<dbReference type="AlphaFoldDB" id="A0A5B1LL82"/>
<evidence type="ECO:0000313" key="5">
    <source>
        <dbReference type="Proteomes" id="UP000325003"/>
    </source>
</evidence>
<dbReference type="Pfam" id="PF05547">
    <property type="entry name" value="Peptidase_M6"/>
    <property type="match status" value="1"/>
</dbReference>
<keyword evidence="4" id="KW-0645">Protease</keyword>
<feature type="region of interest" description="Disordered" evidence="1">
    <location>
        <begin position="1"/>
        <end position="28"/>
    </location>
</feature>
<name>A0A5B1LL82_9ACTN</name>
<sequence>MAVSGARRNPVPRRLGADRARHPHPGGTVQGKAWAALSAASLVGALLGQPLTATEAGAQPPSHTDTRRDTVATPTDNLVPKWRTKYDVLREAALEKQLRGDVPLGREVVKLGKSRFSKVAQTGTDRIFVVLAEFGNKRHSAFCDSTDPEDCAFPSDGTPTRYDGPRHNQIPEPDRTVDNSTNWRDNYNRPYFEDLYFNRMAKFYEDQSSGAYSVDGDVTEWVKVPFNEARYGRDYCGSIVCQSSEFLIRDSLAYWVQKQLDSGQTMAQVQDYLKTFDVQDRYDYDEDGDFREPDGYIDHFQIVHAGGDEADGDPIQASDAIWSHRGNVSIHKLGTGPSTGPQKGGVEVGEGGTSDPNGANISIPNNPTGLWVSDYTMQPENGGLSVFAHEYGHDLGLPDLYDTSGNTGGASNSVGFWSLMSQSRGTAKGDPGIGDRPMPFGAWEKFQLGWLDYKAIHAGRTGTVELRPGQALSDRKYNGAIVVLPDKKVQLDLGDPCDVCGDRFFWSDRGDDLDTRMATEVADGGALTAKVKYSIEDGWDYAFLQASSDGGATWEDVETDQSYEGSDESGFNASGFGISGTTDGWVDLTATVPDGTNAIRWRYLTDGAFALNGFQVDNITLGGDTIGTAETADEGWAFKGFRRTTGSDYVSYLNAYFVDNRQYVGRDKLLKHLYSFIGYSGKRANKVEFFANEPGALVTYWDKSYSDNNVGDHPGHGELLVVDAHPEFDHYPSTEPLLVNPSKLGYDSPFSLRPSRDVNIRYLAQPYTIEGQDRSSVFNDLKSWWFMNDEHTVEDVHPGHNQPGWSSVDVPDFGVTIKVVSVADNGDMTIKVGSAN</sequence>
<keyword evidence="4" id="KW-0482">Metalloprotease</keyword>
<dbReference type="InterPro" id="IPR048665">
    <property type="entry name" value="InhA-like_VEG"/>
</dbReference>
<evidence type="ECO:0000256" key="1">
    <source>
        <dbReference type="SAM" id="MobiDB-lite"/>
    </source>
</evidence>
<dbReference type="PANTHER" id="PTHR41775:SF1">
    <property type="entry name" value="PEPTIDASE M6-LIKE DOMAIN-CONTAINING PROTEIN"/>
    <property type="match status" value="1"/>
</dbReference>
<evidence type="ECO:0000313" key="4">
    <source>
        <dbReference type="EMBL" id="KAA1420329.1"/>
    </source>
</evidence>
<protein>
    <submittedName>
        <fullName evidence="4">M6 family metalloprotease domain-containing protein</fullName>
    </submittedName>
</protein>
<dbReference type="Proteomes" id="UP000325003">
    <property type="component" value="Unassembled WGS sequence"/>
</dbReference>
<keyword evidence="5" id="KW-1185">Reference proteome</keyword>
<gene>
    <name evidence="4" type="ORF">F0U44_07920</name>
</gene>
<reference evidence="4 5" key="2">
    <citation type="submission" date="2019-09" db="EMBL/GenBank/DDBJ databases">
        <authorList>
            <person name="Jin C."/>
        </authorList>
    </citation>
    <scope>NUCLEOTIDE SEQUENCE [LARGE SCALE GENOMIC DNA]</scope>
    <source>
        <strain evidence="4 5">BN130099</strain>
    </source>
</reference>
<dbReference type="GO" id="GO:0006508">
    <property type="term" value="P:proteolysis"/>
    <property type="evidence" value="ECO:0007669"/>
    <property type="project" value="UniProtKB-KW"/>
</dbReference>
<feature type="region of interest" description="Disordered" evidence="1">
    <location>
        <begin position="53"/>
        <end position="73"/>
    </location>
</feature>
<accession>A0A5B1LL82</accession>
<dbReference type="NCBIfam" id="TIGR03296">
    <property type="entry name" value="M6dom_TIGR03296"/>
    <property type="match status" value="1"/>
</dbReference>
<dbReference type="SUPFAM" id="SSF55486">
    <property type="entry name" value="Metalloproteases ('zincins'), catalytic domain"/>
    <property type="match status" value="1"/>
</dbReference>
<organism evidence="4 5">
    <name type="scientific">Nocardioides humilatus</name>
    <dbReference type="NCBI Taxonomy" id="2607660"/>
    <lineage>
        <taxon>Bacteria</taxon>
        <taxon>Bacillati</taxon>
        <taxon>Actinomycetota</taxon>
        <taxon>Actinomycetes</taxon>
        <taxon>Propionibacteriales</taxon>
        <taxon>Nocardioidaceae</taxon>
        <taxon>Nocardioides</taxon>
    </lineage>
</organism>
<feature type="region of interest" description="Disordered" evidence="1">
    <location>
        <begin position="154"/>
        <end position="182"/>
    </location>
</feature>
<feature type="region of interest" description="Disordered" evidence="1">
    <location>
        <begin position="333"/>
        <end position="363"/>
    </location>
</feature>
<dbReference type="EMBL" id="VUJV01000002">
    <property type="protein sequence ID" value="KAA1420329.1"/>
    <property type="molecule type" value="Genomic_DNA"/>
</dbReference>
<feature type="domain" description="Peptidase M6-like" evidence="2">
    <location>
        <begin position="117"/>
        <end position="446"/>
    </location>
</feature>
<dbReference type="Pfam" id="PF20774">
    <property type="entry name" value="InhA-like_VEG"/>
    <property type="match status" value="1"/>
</dbReference>
<comment type="caution">
    <text evidence="4">The sequence shown here is derived from an EMBL/GenBank/DDBJ whole genome shotgun (WGS) entry which is preliminary data.</text>
</comment>
<dbReference type="GO" id="GO:0008237">
    <property type="term" value="F:metallopeptidase activity"/>
    <property type="evidence" value="ECO:0007669"/>
    <property type="project" value="UniProtKB-KW"/>
</dbReference>
<evidence type="ECO:0000259" key="2">
    <source>
        <dbReference type="Pfam" id="PF05547"/>
    </source>
</evidence>
<dbReference type="Pfam" id="PF20773">
    <property type="entry name" value="InhA-like_MAM"/>
    <property type="match status" value="1"/>
</dbReference>
<dbReference type="PANTHER" id="PTHR41775">
    <property type="entry name" value="SECRETED PROTEIN-RELATED"/>
    <property type="match status" value="1"/>
</dbReference>
<feature type="compositionally biased region" description="Polar residues" evidence="1">
    <location>
        <begin position="354"/>
        <end position="363"/>
    </location>
</feature>
<evidence type="ECO:0000259" key="3">
    <source>
        <dbReference type="Pfam" id="PF20774"/>
    </source>
</evidence>